<dbReference type="PROSITE" id="PS51725">
    <property type="entry name" value="ABM"/>
    <property type="match status" value="1"/>
</dbReference>
<dbReference type="Pfam" id="PF03992">
    <property type="entry name" value="ABM"/>
    <property type="match status" value="1"/>
</dbReference>
<dbReference type="SUPFAM" id="SSF69118">
    <property type="entry name" value="AhpD-like"/>
    <property type="match status" value="1"/>
</dbReference>
<organism evidence="2 3">
    <name type="scientific">Pedobacter cryoconitis</name>
    <dbReference type="NCBI Taxonomy" id="188932"/>
    <lineage>
        <taxon>Bacteria</taxon>
        <taxon>Pseudomonadati</taxon>
        <taxon>Bacteroidota</taxon>
        <taxon>Sphingobacteriia</taxon>
        <taxon>Sphingobacteriales</taxon>
        <taxon>Sphingobacteriaceae</taxon>
        <taxon>Pedobacter</taxon>
    </lineage>
</organism>
<protein>
    <recommendedName>
        <fullName evidence="1">ABM domain-containing protein</fullName>
    </recommendedName>
</protein>
<dbReference type="GO" id="GO:0051920">
    <property type="term" value="F:peroxiredoxin activity"/>
    <property type="evidence" value="ECO:0007669"/>
    <property type="project" value="InterPro"/>
</dbReference>
<sequence length="323" mass="36257">MAALNTHQQTLAAIAALTATGNLSELKSALNNGLDAGLTINEVKESLVQLYAYCGFPRSLNGMSTLMTVLAERKYKNIKDLEGKDATPVKDSNKYQSGKHNLQQLTGVEEKGPKTGVNAFVPVIDVFLKEHLFADIFNRDVLNYRQREFITISALAAMPGVEPQLKAHLLMGKNTGITDTQLTDLANVIEINAGRTQANILRRLIDKPELPVVQFDMMVRISEIEILPEYLEEYKRILQEESSQSVKIEPGVISILPMYQKENPMQFRLLEIYASAAAYQSHLQSAHFKHYKTTTLKMVKTLKLVDMATLDPETIEFIFEKLK</sequence>
<dbReference type="PANTHER" id="PTHR33570">
    <property type="entry name" value="4-CARBOXYMUCONOLACTONE DECARBOXYLASE FAMILY PROTEIN"/>
    <property type="match status" value="1"/>
</dbReference>
<dbReference type="Proteomes" id="UP000071561">
    <property type="component" value="Chromosome"/>
</dbReference>
<feature type="domain" description="ABM" evidence="1">
    <location>
        <begin position="218"/>
        <end position="310"/>
    </location>
</feature>
<keyword evidence="3" id="KW-1185">Reference proteome</keyword>
<dbReference type="Gene3D" id="1.20.1290.10">
    <property type="entry name" value="AhpD-like"/>
    <property type="match status" value="1"/>
</dbReference>
<accession>A0A127V860</accession>
<dbReference type="InterPro" id="IPR003779">
    <property type="entry name" value="CMD-like"/>
</dbReference>
<dbReference type="PATRIC" id="fig|188932.3.peg.537"/>
<dbReference type="Gene3D" id="3.30.70.100">
    <property type="match status" value="1"/>
</dbReference>
<dbReference type="AlphaFoldDB" id="A0A127V860"/>
<dbReference type="SUPFAM" id="SSF54909">
    <property type="entry name" value="Dimeric alpha+beta barrel"/>
    <property type="match status" value="1"/>
</dbReference>
<gene>
    <name evidence="2" type="ORF">AY601_0526</name>
</gene>
<name>A0A127V860_9SPHI</name>
<dbReference type="InterPro" id="IPR007138">
    <property type="entry name" value="ABM_dom"/>
</dbReference>
<dbReference type="PANTHER" id="PTHR33570:SF2">
    <property type="entry name" value="CARBOXYMUCONOLACTONE DECARBOXYLASE-LIKE DOMAIN-CONTAINING PROTEIN"/>
    <property type="match status" value="1"/>
</dbReference>
<dbReference type="InterPro" id="IPR029032">
    <property type="entry name" value="AhpD-like"/>
</dbReference>
<dbReference type="KEGG" id="pcm:AY601_0526"/>
<reference evidence="2 3" key="1">
    <citation type="submission" date="2016-03" db="EMBL/GenBank/DDBJ databases">
        <title>Complete genome sequence of Pedobacter cryoconitis PAMC 27485.</title>
        <authorList>
            <person name="Lee J."/>
            <person name="Kim O.-S."/>
        </authorList>
    </citation>
    <scope>NUCLEOTIDE SEQUENCE [LARGE SCALE GENOMIC DNA]</scope>
    <source>
        <strain evidence="2 3">PAMC 27485</strain>
    </source>
</reference>
<evidence type="ECO:0000259" key="1">
    <source>
        <dbReference type="PROSITE" id="PS51725"/>
    </source>
</evidence>
<dbReference type="InterPro" id="IPR011008">
    <property type="entry name" value="Dimeric_a/b-barrel"/>
</dbReference>
<dbReference type="InterPro" id="IPR052512">
    <property type="entry name" value="4CMD/NDH-1_regulator"/>
</dbReference>
<dbReference type="Pfam" id="PF02627">
    <property type="entry name" value="CMD"/>
    <property type="match status" value="2"/>
</dbReference>
<dbReference type="RefSeq" id="WP_157287655.1">
    <property type="nucleotide sequence ID" value="NZ_CP014504.1"/>
</dbReference>
<evidence type="ECO:0000313" key="2">
    <source>
        <dbReference type="EMBL" id="AMP97481.1"/>
    </source>
</evidence>
<evidence type="ECO:0000313" key="3">
    <source>
        <dbReference type="Proteomes" id="UP000071561"/>
    </source>
</evidence>
<dbReference type="OrthoDB" id="9812754at2"/>
<dbReference type="EMBL" id="CP014504">
    <property type="protein sequence ID" value="AMP97481.1"/>
    <property type="molecule type" value="Genomic_DNA"/>
</dbReference>
<proteinExistence type="predicted"/>